<dbReference type="GO" id="GO:0005739">
    <property type="term" value="C:mitochondrion"/>
    <property type="evidence" value="ECO:0007669"/>
    <property type="project" value="UniProtKB-ARBA"/>
</dbReference>
<dbReference type="RefSeq" id="YP_009631601.1">
    <property type="nucleotide sequence ID" value="NC_042230.1"/>
</dbReference>
<feature type="domain" description="Homing endonuclease LAGLIDADG" evidence="2">
    <location>
        <begin position="179"/>
        <end position="289"/>
    </location>
</feature>
<evidence type="ECO:0000259" key="2">
    <source>
        <dbReference type="Pfam" id="PF00961"/>
    </source>
</evidence>
<dbReference type="PANTHER" id="PTHR36181:SF3">
    <property type="entry name" value="INTRON-ENCODED DNA ENDONUCLEASE AI5 BETA"/>
    <property type="match status" value="1"/>
</dbReference>
<comment type="function">
    <text evidence="1">Mitochondrial DNA endonuclease involved in intron homing.</text>
</comment>
<name>A0A4D6FFE5_9AGAR</name>
<dbReference type="InterPro" id="IPR004860">
    <property type="entry name" value="LAGLIDADG_dom"/>
</dbReference>
<organism evidence="3">
    <name type="scientific">Armillaria borealis</name>
    <dbReference type="NCBI Taxonomy" id="47425"/>
    <lineage>
        <taxon>Eukaryota</taxon>
        <taxon>Fungi</taxon>
        <taxon>Dikarya</taxon>
        <taxon>Basidiomycota</taxon>
        <taxon>Agaricomycotina</taxon>
        <taxon>Agaricomycetes</taxon>
        <taxon>Agaricomycetidae</taxon>
        <taxon>Agaricales</taxon>
        <taxon>Marasmiineae</taxon>
        <taxon>Physalacriaceae</taxon>
        <taxon>Armillaria</taxon>
    </lineage>
</organism>
<dbReference type="GeneID" id="40135587"/>
<proteinExistence type="predicted"/>
<dbReference type="InterPro" id="IPR051289">
    <property type="entry name" value="LAGLIDADG_Endonuclease"/>
</dbReference>
<feature type="domain" description="Homing endonuclease LAGLIDADG" evidence="2">
    <location>
        <begin position="22"/>
        <end position="124"/>
    </location>
</feature>
<accession>A0A4D6FFE5</accession>
<dbReference type="GO" id="GO:0004519">
    <property type="term" value="F:endonuclease activity"/>
    <property type="evidence" value="ECO:0007669"/>
    <property type="project" value="InterPro"/>
</dbReference>
<dbReference type="Pfam" id="PF00961">
    <property type="entry name" value="LAGLIDADG_1"/>
    <property type="match status" value="2"/>
</dbReference>
<dbReference type="InterPro" id="IPR027434">
    <property type="entry name" value="Homing_endonucl"/>
</dbReference>
<dbReference type="Gene3D" id="3.10.28.10">
    <property type="entry name" value="Homing endonucleases"/>
    <property type="match status" value="2"/>
</dbReference>
<keyword evidence="3" id="KW-0496">Mitochondrion</keyword>
<gene>
    <name evidence="3" type="primary">oi1rnl</name>
</gene>
<dbReference type="EMBL" id="MH407470">
    <property type="protein sequence ID" value="QCB16381.1"/>
    <property type="molecule type" value="Genomic_DNA"/>
</dbReference>
<geneLocation type="mitochondrion" evidence="3"/>
<sequence length="338" mass="39535">MKKIQNINKINNEIYPLRPWNITGYYDGEGCFNISIYSNKKMKLGYSVTFSAEIKQHSNSINLLNSIKEYFKGKGSISFSNKSKSVSRYKISNLKDIINLVIPHFDKYPLVTSKHLNYLDFKKVILLIESGEHLKEEGLKKIKEIVSQMNTKRTFLDKWNYSKDQSKKIELVPEWIQSFADGEGNFNFYIRPTGNSNVCAFAIYQNVHDYHIMALLVKYFGGGKLYPLSVDGSFESAFDYYKERNKKGLNSVITFEVNTRSMNKSQIIPFFNKYPLYTTKALDFKDWKSLIEYSDLKIYESEEGRQKMLQISKGMNSRRKFFKEEIEEIEVEKDFPVS</sequence>
<dbReference type="AlphaFoldDB" id="A0A4D6FFE5"/>
<dbReference type="SUPFAM" id="SSF55608">
    <property type="entry name" value="Homing endonucleases"/>
    <property type="match status" value="2"/>
</dbReference>
<evidence type="ECO:0000313" key="3">
    <source>
        <dbReference type="EMBL" id="QCB16381.1"/>
    </source>
</evidence>
<protein>
    <recommendedName>
        <fullName evidence="2">Homing endonuclease LAGLIDADG domain-containing protein</fullName>
    </recommendedName>
</protein>
<dbReference type="PANTHER" id="PTHR36181">
    <property type="entry name" value="INTRON-ENCODED ENDONUCLEASE AI3-RELATED"/>
    <property type="match status" value="1"/>
</dbReference>
<reference evidence="3" key="1">
    <citation type="journal article" date="2019" name="BMC Genomics">
        <title>Mobile genetic elements explain size variation in the mitochondrial genomes of four closely-related Armillaria species.</title>
        <authorList>
            <person name="Kolesnikova A.I."/>
            <person name="Putintseva Y.A."/>
            <person name="Simonov E.P."/>
            <person name="Biriukov V.V."/>
            <person name="Oreshkova N.V."/>
            <person name="Pavlov I.N."/>
            <person name="Sharov V.V."/>
            <person name="Kuzmin D.A."/>
            <person name="Anderson J.B."/>
            <person name="Krutovsky K.V."/>
        </authorList>
    </citation>
    <scope>NUCLEOTIDE SEQUENCE [LARGE SCALE GENOMIC DNA]</scope>
</reference>
<evidence type="ECO:0000256" key="1">
    <source>
        <dbReference type="ARBA" id="ARBA00002670"/>
    </source>
</evidence>